<dbReference type="AlphaFoldDB" id="A0A9W6LBM6"/>
<organism evidence="2 3">
    <name type="scientific">Pseudonocardia halophobica</name>
    <dbReference type="NCBI Taxonomy" id="29401"/>
    <lineage>
        <taxon>Bacteria</taxon>
        <taxon>Bacillati</taxon>
        <taxon>Actinomycetota</taxon>
        <taxon>Actinomycetes</taxon>
        <taxon>Pseudonocardiales</taxon>
        <taxon>Pseudonocardiaceae</taxon>
        <taxon>Pseudonocardia</taxon>
    </lineage>
</organism>
<reference evidence="2" key="2">
    <citation type="submission" date="2023-01" db="EMBL/GenBank/DDBJ databases">
        <authorList>
            <person name="Sun Q."/>
            <person name="Evtushenko L."/>
        </authorList>
    </citation>
    <scope>NUCLEOTIDE SEQUENCE</scope>
    <source>
        <strain evidence="2">VKM Ac-1069</strain>
    </source>
</reference>
<protein>
    <recommendedName>
        <fullName evidence="1">UGSC-like domain-containing protein</fullName>
    </recommendedName>
</protein>
<name>A0A9W6LBM6_9PSEU</name>
<evidence type="ECO:0000259" key="1">
    <source>
        <dbReference type="Pfam" id="PF24696"/>
    </source>
</evidence>
<gene>
    <name evidence="2" type="ORF">GCM10017577_52400</name>
</gene>
<reference evidence="2" key="1">
    <citation type="journal article" date="2014" name="Int. J. Syst. Evol. Microbiol.">
        <title>Complete genome sequence of Corynebacterium casei LMG S-19264T (=DSM 44701T), isolated from a smear-ripened cheese.</title>
        <authorList>
            <consortium name="US DOE Joint Genome Institute (JGI-PGF)"/>
            <person name="Walter F."/>
            <person name="Albersmeier A."/>
            <person name="Kalinowski J."/>
            <person name="Ruckert C."/>
        </authorList>
    </citation>
    <scope>NUCLEOTIDE SEQUENCE</scope>
    <source>
        <strain evidence="2">VKM Ac-1069</strain>
    </source>
</reference>
<accession>A0A9W6LBM6</accession>
<comment type="caution">
    <text evidence="2">The sequence shown here is derived from an EMBL/GenBank/DDBJ whole genome shotgun (WGS) entry which is preliminary data.</text>
</comment>
<dbReference type="InterPro" id="IPR057767">
    <property type="entry name" value="UGSC-like_dom"/>
</dbReference>
<dbReference type="Proteomes" id="UP001143463">
    <property type="component" value="Unassembled WGS sequence"/>
</dbReference>
<dbReference type="Pfam" id="PF24696">
    <property type="entry name" value="UGSC"/>
    <property type="match status" value="1"/>
</dbReference>
<proteinExistence type="predicted"/>
<sequence length="92" mass="9782">MKIVDPTFGLPDDTDVTPVAHDGIPADALCLLSNSKPGATELLREVAARLEAERGFRDIGFASKPQAAHPTAEETLDHLAAQYRMAIVAIGD</sequence>
<dbReference type="EMBL" id="BSFQ01000028">
    <property type="protein sequence ID" value="GLL14094.1"/>
    <property type="molecule type" value="Genomic_DNA"/>
</dbReference>
<keyword evidence="3" id="KW-1185">Reference proteome</keyword>
<feature type="domain" description="UGSC-like" evidence="1">
    <location>
        <begin position="3"/>
        <end position="92"/>
    </location>
</feature>
<evidence type="ECO:0000313" key="3">
    <source>
        <dbReference type="Proteomes" id="UP001143463"/>
    </source>
</evidence>
<evidence type="ECO:0000313" key="2">
    <source>
        <dbReference type="EMBL" id="GLL14094.1"/>
    </source>
</evidence>